<sequence length="1976" mass="218115">MALEPGPRRSMSPDSSGCNTPTPRQWRNQLSADDDLPKDKHYRKYASGVERALALFDTALEEWADYISFLSRLLKALQARQPNITTIPSKALVAKRLSQCLNPSLPSGVHQKAIEVYAYIFSVIGDHGLSRDLPLYLSGLAPTLSFASLAVRTRFLDLLEKYLLQVEPLALRPAMKSIIMALLPGLEDETSEDFDRTLRLVESFKAVIRPSNSRSLTEKHSTGDDFFWQCFFLAAITSGSRRPGALAYLTRNLPQLGQPLNSEPKSSSKKSAETETLNLTAALSSMVTSPEPGLLLRCFAAGLRDEQLLIQRGFLDLLVANLPLHSKVLQKHVKSGDLELLLRAAAGVVTRRDMSLNRRLWVWFLGPEQPPQDQENGPESPTSPAENYHGYLASRTSYFEEFGLQRLIDALMSMIKSSSNSDAAEKAKPYRICLSLMDRWEIGGLVVPEIFLPVIMSVSDFKSKTTDKAAFNEVLRSASVFFDGVESGLIYGELAGLMAQAIGPGSLGVSDRIEKLTLVQFIMAHFNIREEEMITLHAPLVALFCLAIVEDVSEPSEEPQSSLGNDITPIISKALEIVTNMIQLVPERTFSVTSYQNSQMSSENTILASIPNRELIQKIRHFYVSEQGNVEAGSIPFSAPRMGDLLVQKACSLVCSSLTSSDHLSDVSIRSRLLVLLLSKTSPKNVLDTERLLSSMQIQLANSPIPFVSFKSVLSLSTQLYYSDMIPMHALSELVDPLVRHAWGFLSAAEPKYHVEAVRCLWQLQTALSVSNRDIEAAIANIMLENDTTGTFVARAADPGRTFCLLWSHTLQDNAAYSDRRVPKTPMGEFQNAPRLSGMDYYDLILTRPLFLMLDALLDEKTQLFVVVKHWLNNVISIEKYVKILISERVILFVTKISELQFLHTLPKTMSHAASNASTSFSSQDELDLGLYYIRTLSNVLRWAPDALWGVLATRIIEAPGQRLSEIIGTESDASLQEFFVHVCLRCVAGNIFPEDRGTQIRAAQLHRSALTLLHQILLNPYAQALSSLKLETSLIDRLSQSLELPDPYIQVLLLDVVFASLRLRDASPAELPSSPTGEKRALSYPSGSMRGPPASMERIAELSSPPSSLLKCIQAGLSSPNSRSVLDSWVGFLTESLPLYSNTIFQVLIPLVETLCGQIGQTFDGLQRMFNQSSSHSGTSAPESTLISLLNALEQVLAKAHDQLLMEESRAQVVKSPDHPQGFFGNMVSGVFNSDAPQSRSATANDRLTVLLAFQDAVRMCFKIWSWGQGREANHIDPDSASSFKYTSLRMRNRARRLLEHVFTAEALECLETVIDIWRSALETPSIAKQSDEVFNLLPALDGSRPQHTIPAIFNAIYSRTNPSALEPSRKSTMTVSLQDTDLVIFLVDYARSLEDDAMDEIWQDCMVFLKDLLGNPFPHRQTLPSLLEFAAILGEKVDNTNFGEQRKMRRELGDLFLRLLTALFTTRPSSFADGLSGPYIDVENKNRAPSERADDVVGILSRIVPNLPKILVESDRVLSAAQAISTNMIGPAIRSKGFPDTVTKTTLTLIQELTRLPSNQKTWKKDVSDAFNDSRFFSSSAALVQSDWLPLLKLWTVTDKDRMTEILSRISSPTTAGIVFGVGATSARLEADRKTQLNLRRIATLILACETDTFITDLSTILGRVVDLLAATATSSPSSTTRADIYMVLRAIVLRTSIVHLAPLWPIVNSELHAAISSVVAPDNSSSSDTYSNVSILHACKLLDVLVAAAPDDFQLHEWLFITDTIDAIYRSATYQPIALVDEISEELGNSLASSGLPQESAAMIASGGSGQRRPLLGPGGINDELTVDRRDELIVKILRPFFGQLSIYAYESTYAMGALDVEACIESLLKDLFDDKSIVKAFGPGPRQKPNDLLQHVFENGPLHCRPVDDAANFPDELMPDLREDGGVGRPVDAVERCELEPGLYWRQLGVEGVECARQTPEVCQSQGAGGPG</sequence>
<evidence type="ECO:0000259" key="9">
    <source>
        <dbReference type="Pfam" id="PF24597"/>
    </source>
</evidence>
<comment type="subcellular location">
    <subcellularLocation>
        <location evidence="1">Golgi apparatus membrane</location>
        <topology evidence="1">Peripheral membrane protein</topology>
    </subcellularLocation>
</comment>
<keyword evidence="5" id="KW-0472">Membrane</keyword>
<dbReference type="GO" id="GO:0005829">
    <property type="term" value="C:cytosol"/>
    <property type="evidence" value="ECO:0007669"/>
    <property type="project" value="GOC"/>
</dbReference>
<dbReference type="SUPFAM" id="SSF48371">
    <property type="entry name" value="ARM repeat"/>
    <property type="match status" value="1"/>
</dbReference>
<reference evidence="11 12" key="1">
    <citation type="submission" date="2023-10" db="EMBL/GenBank/DDBJ databases">
        <title>Draft genome sequence of Xylaria bambusicola isolate GMP-LS, the root and basal stem rot pathogen of sugarcane in Indonesia.</title>
        <authorList>
            <person name="Selvaraj P."/>
            <person name="Muralishankar V."/>
            <person name="Muruganantham S."/>
            <person name="Sp S."/>
            <person name="Haryani S."/>
            <person name="Lau K.J.X."/>
            <person name="Naqvi N.I."/>
        </authorList>
    </citation>
    <scope>NUCLEOTIDE SEQUENCE [LARGE SCALE GENOMIC DNA]</scope>
    <source>
        <strain evidence="11">GMP-LS</strain>
    </source>
</reference>
<keyword evidence="3" id="KW-0653">Protein transport</keyword>
<evidence type="ECO:0008006" key="13">
    <source>
        <dbReference type="Google" id="ProtNLM"/>
    </source>
</evidence>
<feature type="domain" description="DOP1-like middle TPR" evidence="9">
    <location>
        <begin position="398"/>
        <end position="623"/>
    </location>
</feature>
<dbReference type="Pfam" id="PF04118">
    <property type="entry name" value="Dopey_N"/>
    <property type="match status" value="1"/>
</dbReference>
<keyword evidence="12" id="KW-1185">Reference proteome</keyword>
<dbReference type="InterPro" id="IPR016024">
    <property type="entry name" value="ARM-type_fold"/>
</dbReference>
<evidence type="ECO:0000256" key="1">
    <source>
        <dbReference type="ARBA" id="ARBA00004395"/>
    </source>
</evidence>
<dbReference type="GO" id="GO:0005802">
    <property type="term" value="C:trans-Golgi network"/>
    <property type="evidence" value="ECO:0007669"/>
    <property type="project" value="TreeGrafter"/>
</dbReference>
<dbReference type="PANTHER" id="PTHR14042">
    <property type="entry name" value="DOPEY-RELATED"/>
    <property type="match status" value="1"/>
</dbReference>
<feature type="compositionally biased region" description="Polar residues" evidence="7">
    <location>
        <begin position="12"/>
        <end position="31"/>
    </location>
</feature>
<evidence type="ECO:0000259" key="8">
    <source>
        <dbReference type="Pfam" id="PF04118"/>
    </source>
</evidence>
<gene>
    <name evidence="11" type="ORF">RRF57_005620</name>
</gene>
<evidence type="ECO:0000256" key="7">
    <source>
        <dbReference type="SAM" id="MobiDB-lite"/>
    </source>
</evidence>
<dbReference type="GO" id="GO:0000139">
    <property type="term" value="C:Golgi membrane"/>
    <property type="evidence" value="ECO:0007669"/>
    <property type="project" value="UniProtKB-SubCell"/>
</dbReference>
<evidence type="ECO:0000313" key="11">
    <source>
        <dbReference type="EMBL" id="KAK5629905.1"/>
    </source>
</evidence>
<keyword evidence="2" id="KW-0813">Transport</keyword>
<evidence type="ECO:0000256" key="3">
    <source>
        <dbReference type="ARBA" id="ARBA00022927"/>
    </source>
</evidence>
<protein>
    <recommendedName>
        <fullName evidence="13">Dopey N-terminal domain-containing protein</fullName>
    </recommendedName>
</protein>
<feature type="region of interest" description="Disordered" evidence="7">
    <location>
        <begin position="1069"/>
        <end position="1095"/>
    </location>
</feature>
<evidence type="ECO:0000256" key="2">
    <source>
        <dbReference type="ARBA" id="ARBA00022448"/>
    </source>
</evidence>
<dbReference type="InterPro" id="IPR056458">
    <property type="entry name" value="TPR_DOP1_M"/>
</dbReference>
<evidence type="ECO:0000256" key="4">
    <source>
        <dbReference type="ARBA" id="ARBA00023034"/>
    </source>
</evidence>
<name>A0AAN7UCX6_9PEZI</name>
<dbReference type="Pfam" id="PF24598">
    <property type="entry name" value="DOP1_C"/>
    <property type="match status" value="1"/>
</dbReference>
<comment type="caution">
    <text evidence="11">The sequence shown here is derived from an EMBL/GenBank/DDBJ whole genome shotgun (WGS) entry which is preliminary data.</text>
</comment>
<feature type="domain" description="DOP1 N-terminal" evidence="8">
    <location>
        <begin position="39"/>
        <end position="369"/>
    </location>
</feature>
<evidence type="ECO:0000259" key="10">
    <source>
        <dbReference type="Pfam" id="PF24598"/>
    </source>
</evidence>
<dbReference type="InterPro" id="IPR040314">
    <property type="entry name" value="DOP1"/>
</dbReference>
<proteinExistence type="inferred from homology"/>
<keyword evidence="4" id="KW-0333">Golgi apparatus</keyword>
<dbReference type="EMBL" id="JAWHQM010000013">
    <property type="protein sequence ID" value="KAK5629905.1"/>
    <property type="molecule type" value="Genomic_DNA"/>
</dbReference>
<dbReference type="GO" id="GO:0005768">
    <property type="term" value="C:endosome"/>
    <property type="evidence" value="ECO:0007669"/>
    <property type="project" value="TreeGrafter"/>
</dbReference>
<accession>A0AAN7UCX6</accession>
<feature type="domain" description="DOP1-like C-terminal" evidence="10">
    <location>
        <begin position="1387"/>
        <end position="1858"/>
    </location>
</feature>
<dbReference type="GO" id="GO:0015031">
    <property type="term" value="P:protein transport"/>
    <property type="evidence" value="ECO:0007669"/>
    <property type="project" value="UniProtKB-KW"/>
</dbReference>
<dbReference type="InterPro" id="IPR056457">
    <property type="entry name" value="DOP1_C"/>
</dbReference>
<dbReference type="InterPro" id="IPR007249">
    <property type="entry name" value="DOP1_N"/>
</dbReference>
<evidence type="ECO:0000256" key="5">
    <source>
        <dbReference type="ARBA" id="ARBA00023136"/>
    </source>
</evidence>
<feature type="region of interest" description="Disordered" evidence="7">
    <location>
        <begin position="1"/>
        <end position="37"/>
    </location>
</feature>
<dbReference type="Proteomes" id="UP001305414">
    <property type="component" value="Unassembled WGS sequence"/>
</dbReference>
<dbReference type="PANTHER" id="PTHR14042:SF24">
    <property type="entry name" value="PROTEIN DOPEY-1 HOMOLOG"/>
    <property type="match status" value="1"/>
</dbReference>
<dbReference type="GO" id="GO:0006895">
    <property type="term" value="P:Golgi to endosome transport"/>
    <property type="evidence" value="ECO:0007669"/>
    <property type="project" value="InterPro"/>
</dbReference>
<comment type="similarity">
    <text evidence="6">Belongs to the DOP1 family.</text>
</comment>
<evidence type="ECO:0000313" key="12">
    <source>
        <dbReference type="Proteomes" id="UP001305414"/>
    </source>
</evidence>
<dbReference type="Pfam" id="PF24597">
    <property type="entry name" value="TPR_DOP1_M"/>
    <property type="match status" value="1"/>
</dbReference>
<evidence type="ECO:0000256" key="6">
    <source>
        <dbReference type="ARBA" id="ARBA00046326"/>
    </source>
</evidence>
<organism evidence="11 12">
    <name type="scientific">Xylaria bambusicola</name>
    <dbReference type="NCBI Taxonomy" id="326684"/>
    <lineage>
        <taxon>Eukaryota</taxon>
        <taxon>Fungi</taxon>
        <taxon>Dikarya</taxon>
        <taxon>Ascomycota</taxon>
        <taxon>Pezizomycotina</taxon>
        <taxon>Sordariomycetes</taxon>
        <taxon>Xylariomycetidae</taxon>
        <taxon>Xylariales</taxon>
        <taxon>Xylariaceae</taxon>
        <taxon>Xylaria</taxon>
    </lineage>
</organism>